<keyword evidence="2" id="KW-0732">Signal</keyword>
<dbReference type="Proteomes" id="UP000593562">
    <property type="component" value="Unassembled WGS sequence"/>
</dbReference>
<feature type="signal peptide" evidence="2">
    <location>
        <begin position="1"/>
        <end position="17"/>
    </location>
</feature>
<dbReference type="InParanoid" id="A0A7J7CNJ9"/>
<sequence>MALLATTALCIVELTDPTCVPAVTPEFTQSIKSLLAKNECWCARPVSEHQLYFSARRTPPCSAPPATQMSTPPTPSHADTIVSQSQAAPTRNQGRLGQNF</sequence>
<dbReference type="AlphaFoldDB" id="A0A7J7CNJ9"/>
<feature type="compositionally biased region" description="Polar residues" evidence="1">
    <location>
        <begin position="81"/>
        <end position="100"/>
    </location>
</feature>
<organism evidence="3 4">
    <name type="scientific">Tripterygium wilfordii</name>
    <name type="common">Thunder God vine</name>
    <dbReference type="NCBI Taxonomy" id="458696"/>
    <lineage>
        <taxon>Eukaryota</taxon>
        <taxon>Viridiplantae</taxon>
        <taxon>Streptophyta</taxon>
        <taxon>Embryophyta</taxon>
        <taxon>Tracheophyta</taxon>
        <taxon>Spermatophyta</taxon>
        <taxon>Magnoliopsida</taxon>
        <taxon>eudicotyledons</taxon>
        <taxon>Gunneridae</taxon>
        <taxon>Pentapetalae</taxon>
        <taxon>rosids</taxon>
        <taxon>fabids</taxon>
        <taxon>Celastrales</taxon>
        <taxon>Celastraceae</taxon>
        <taxon>Tripterygium</taxon>
    </lineage>
</organism>
<feature type="region of interest" description="Disordered" evidence="1">
    <location>
        <begin position="58"/>
        <end position="100"/>
    </location>
</feature>
<evidence type="ECO:0000313" key="3">
    <source>
        <dbReference type="EMBL" id="KAF5735644.1"/>
    </source>
</evidence>
<name>A0A7J7CNJ9_TRIWF</name>
<dbReference type="EMBL" id="JAAARO010000015">
    <property type="protein sequence ID" value="KAF5735644.1"/>
    <property type="molecule type" value="Genomic_DNA"/>
</dbReference>
<gene>
    <name evidence="3" type="ORF">HS088_TW15G01155</name>
</gene>
<feature type="chain" id="PRO_5029576401" evidence="2">
    <location>
        <begin position="18"/>
        <end position="100"/>
    </location>
</feature>
<evidence type="ECO:0000256" key="1">
    <source>
        <dbReference type="SAM" id="MobiDB-lite"/>
    </source>
</evidence>
<evidence type="ECO:0000256" key="2">
    <source>
        <dbReference type="SAM" id="SignalP"/>
    </source>
</evidence>
<proteinExistence type="predicted"/>
<keyword evidence="4" id="KW-1185">Reference proteome</keyword>
<evidence type="ECO:0000313" key="4">
    <source>
        <dbReference type="Proteomes" id="UP000593562"/>
    </source>
</evidence>
<accession>A0A7J7CNJ9</accession>
<protein>
    <submittedName>
        <fullName evidence="3">Uncharacterized protein</fullName>
    </submittedName>
</protein>
<comment type="caution">
    <text evidence="3">The sequence shown here is derived from an EMBL/GenBank/DDBJ whole genome shotgun (WGS) entry which is preliminary data.</text>
</comment>
<reference evidence="3 4" key="1">
    <citation type="journal article" date="2020" name="Nat. Commun.">
        <title>Genome of Tripterygium wilfordii and identification of cytochrome P450 involved in triptolide biosynthesis.</title>
        <authorList>
            <person name="Tu L."/>
            <person name="Su P."/>
            <person name="Zhang Z."/>
            <person name="Gao L."/>
            <person name="Wang J."/>
            <person name="Hu T."/>
            <person name="Zhou J."/>
            <person name="Zhang Y."/>
            <person name="Zhao Y."/>
            <person name="Liu Y."/>
            <person name="Song Y."/>
            <person name="Tong Y."/>
            <person name="Lu Y."/>
            <person name="Yang J."/>
            <person name="Xu C."/>
            <person name="Jia M."/>
            <person name="Peters R.J."/>
            <person name="Huang L."/>
            <person name="Gao W."/>
        </authorList>
    </citation>
    <scope>NUCLEOTIDE SEQUENCE [LARGE SCALE GENOMIC DNA]</scope>
    <source>
        <strain evidence="4">cv. XIE 37</strain>
        <tissue evidence="3">Leaf</tissue>
    </source>
</reference>